<dbReference type="SUPFAM" id="SSF52540">
    <property type="entry name" value="P-loop containing nucleoside triphosphate hydrolases"/>
    <property type="match status" value="1"/>
</dbReference>
<dbReference type="InterPro" id="IPR027417">
    <property type="entry name" value="P-loop_NTPase"/>
</dbReference>
<dbReference type="EMBL" id="LPZR01000053">
    <property type="protein sequence ID" value="KYO55942.1"/>
    <property type="molecule type" value="Genomic_DNA"/>
</dbReference>
<organism evidence="1 2">
    <name type="scientific">Tistrella mobilis</name>
    <dbReference type="NCBI Taxonomy" id="171437"/>
    <lineage>
        <taxon>Bacteria</taxon>
        <taxon>Pseudomonadati</taxon>
        <taxon>Pseudomonadota</taxon>
        <taxon>Alphaproteobacteria</taxon>
        <taxon>Geminicoccales</taxon>
        <taxon>Geminicoccaceae</taxon>
        <taxon>Tistrella</taxon>
    </lineage>
</organism>
<evidence type="ECO:0000313" key="2">
    <source>
        <dbReference type="Proteomes" id="UP000075787"/>
    </source>
</evidence>
<dbReference type="GeneID" id="97239415"/>
<comment type="caution">
    <text evidence="1">The sequence shown here is derived from an EMBL/GenBank/DDBJ whole genome shotgun (WGS) entry which is preliminary data.</text>
</comment>
<evidence type="ECO:0000313" key="1">
    <source>
        <dbReference type="EMBL" id="KYO55942.1"/>
    </source>
</evidence>
<dbReference type="Gene3D" id="3.40.50.300">
    <property type="entry name" value="P-loop containing nucleotide triphosphate hydrolases"/>
    <property type="match status" value="1"/>
</dbReference>
<name>A0A162LNE6_9PROT</name>
<gene>
    <name evidence="1" type="ORF">AUP44_22715</name>
</gene>
<proteinExistence type="predicted"/>
<dbReference type="OrthoDB" id="5380394at2"/>
<sequence length="344" mass="37022">MAEGLAETGPICMPVRAVPSADGGSFLLRPMAADAPVEEVLFGLHGSPAVDHPAAAGLRSALIRDHAPTAPVLPPLLAIWHLTRCGSTLTARMLSCIDTLQVMDEPGAVVDICGAFWGLVPIADRLAALDAALRSLGQRVRPGARHLVVKQSLRSWRDQDLFAQLHPDMHRVLIIRDPLEILVSNLTGPPGWLKLRDAVWSPLLSGVALARQRELSDAEFIARCLGRAFAAMAAMVEADPAGWLILDYAELPDAVITRLLPRLGITPTPAEAAAMADATRLQAWSRRGRRPFSDDRAQKQAAATPEMHDLCDRFLRAPWQRLAALADGGSGMLNLDQAARQSAS</sequence>
<dbReference type="Proteomes" id="UP000075787">
    <property type="component" value="Unassembled WGS sequence"/>
</dbReference>
<protein>
    <recommendedName>
        <fullName evidence="3">Aspartyl/asparaginyl beta-hydroxylase</fullName>
    </recommendedName>
</protein>
<dbReference type="AlphaFoldDB" id="A0A162LNE6"/>
<reference evidence="1 2" key="1">
    <citation type="submission" date="2015-12" db="EMBL/GenBank/DDBJ databases">
        <title>Genome sequence of Tistrella mobilis MCCC 1A02139.</title>
        <authorList>
            <person name="Lu L."/>
            <person name="Lai Q."/>
            <person name="Shao Z."/>
            <person name="Qian P."/>
        </authorList>
    </citation>
    <scope>NUCLEOTIDE SEQUENCE [LARGE SCALE GENOMIC DNA]</scope>
    <source>
        <strain evidence="1 2">MCCC 1A02139</strain>
    </source>
</reference>
<evidence type="ECO:0008006" key="3">
    <source>
        <dbReference type="Google" id="ProtNLM"/>
    </source>
</evidence>
<dbReference type="RefSeq" id="WP_062762048.1">
    <property type="nucleotide sequence ID" value="NZ_CP121043.1"/>
</dbReference>
<accession>A0A162LNE6</accession>